<protein>
    <submittedName>
        <fullName evidence="2">Uncharacterized protein</fullName>
    </submittedName>
</protein>
<keyword evidence="3" id="KW-1185">Reference proteome</keyword>
<organism evidence="2 3">
    <name type="scientific">Mucor plumbeus</name>
    <dbReference type="NCBI Taxonomy" id="97098"/>
    <lineage>
        <taxon>Eukaryota</taxon>
        <taxon>Fungi</taxon>
        <taxon>Fungi incertae sedis</taxon>
        <taxon>Mucoromycota</taxon>
        <taxon>Mucoromycotina</taxon>
        <taxon>Mucoromycetes</taxon>
        <taxon>Mucorales</taxon>
        <taxon>Mucorineae</taxon>
        <taxon>Mucoraceae</taxon>
        <taxon>Mucor</taxon>
    </lineage>
</organism>
<dbReference type="AlphaFoldDB" id="A0A8H7R2M6"/>
<gene>
    <name evidence="2" type="ORF">INT46_001336</name>
</gene>
<accession>A0A8H7R2M6</accession>
<feature type="compositionally biased region" description="Basic and acidic residues" evidence="1">
    <location>
        <begin position="140"/>
        <end position="154"/>
    </location>
</feature>
<comment type="caution">
    <text evidence="2">The sequence shown here is derived from an EMBL/GenBank/DDBJ whole genome shotgun (WGS) entry which is preliminary data.</text>
</comment>
<evidence type="ECO:0000256" key="1">
    <source>
        <dbReference type="SAM" id="MobiDB-lite"/>
    </source>
</evidence>
<name>A0A8H7R2M6_9FUNG</name>
<reference evidence="2" key="1">
    <citation type="submission" date="2020-12" db="EMBL/GenBank/DDBJ databases">
        <title>Metabolic potential, ecology and presence of endohyphal bacteria is reflected in genomic diversity of Mucoromycotina.</title>
        <authorList>
            <person name="Muszewska A."/>
            <person name="Okrasinska A."/>
            <person name="Steczkiewicz K."/>
            <person name="Drgas O."/>
            <person name="Orlowska M."/>
            <person name="Perlinska-Lenart U."/>
            <person name="Aleksandrzak-Piekarczyk T."/>
            <person name="Szatraj K."/>
            <person name="Zielenkiewicz U."/>
            <person name="Pilsyk S."/>
            <person name="Malc E."/>
            <person name="Mieczkowski P."/>
            <person name="Kruszewska J.S."/>
            <person name="Biernat P."/>
            <person name="Pawlowska J."/>
        </authorList>
    </citation>
    <scope>NUCLEOTIDE SEQUENCE</scope>
    <source>
        <strain evidence="2">CBS 226.32</strain>
    </source>
</reference>
<sequence>MFRRSSRRPVSPAVLNAPIQKESVESVVNIETVTDENQQISLNASLASMKQLVKKTQSVILQNQKDIMIEIKKLTELVTSFIRRDDGERSLATTAVPSAFNVKTGVIEFFSSVKTIMKSMQDVENLSRPVSKRLKRRMHPHVEDEPRSTPDEAK</sequence>
<evidence type="ECO:0000313" key="2">
    <source>
        <dbReference type="EMBL" id="KAG2202440.1"/>
    </source>
</evidence>
<evidence type="ECO:0000313" key="3">
    <source>
        <dbReference type="Proteomes" id="UP000650833"/>
    </source>
</evidence>
<dbReference type="EMBL" id="JAEPRC010000258">
    <property type="protein sequence ID" value="KAG2202440.1"/>
    <property type="molecule type" value="Genomic_DNA"/>
</dbReference>
<feature type="region of interest" description="Disordered" evidence="1">
    <location>
        <begin position="127"/>
        <end position="154"/>
    </location>
</feature>
<dbReference type="Proteomes" id="UP000650833">
    <property type="component" value="Unassembled WGS sequence"/>
</dbReference>
<proteinExistence type="predicted"/>
<feature type="compositionally biased region" description="Basic residues" evidence="1">
    <location>
        <begin position="130"/>
        <end position="139"/>
    </location>
</feature>